<proteinExistence type="predicted"/>
<keyword evidence="4" id="KW-1185">Reference proteome</keyword>
<accession>A0A0C2GBK8</accession>
<organism evidence="3 4">
    <name type="scientific">Ancylostoma duodenale</name>
    <dbReference type="NCBI Taxonomy" id="51022"/>
    <lineage>
        <taxon>Eukaryota</taxon>
        <taxon>Metazoa</taxon>
        <taxon>Ecdysozoa</taxon>
        <taxon>Nematoda</taxon>
        <taxon>Chromadorea</taxon>
        <taxon>Rhabditida</taxon>
        <taxon>Rhabditina</taxon>
        <taxon>Rhabditomorpha</taxon>
        <taxon>Strongyloidea</taxon>
        <taxon>Ancylostomatidae</taxon>
        <taxon>Ancylostomatinae</taxon>
        <taxon>Ancylostoma</taxon>
    </lineage>
</organism>
<evidence type="ECO:0000313" key="4">
    <source>
        <dbReference type="Proteomes" id="UP000054047"/>
    </source>
</evidence>
<protein>
    <recommendedName>
        <fullName evidence="2">Cyclic nucleotide-binding domain-containing protein</fullName>
    </recommendedName>
</protein>
<dbReference type="AlphaFoldDB" id="A0A0C2GBK8"/>
<feature type="domain" description="Cyclic nucleotide-binding" evidence="2">
    <location>
        <begin position="181"/>
        <end position="264"/>
    </location>
</feature>
<dbReference type="InterPro" id="IPR018490">
    <property type="entry name" value="cNMP-bd_dom_sf"/>
</dbReference>
<feature type="compositionally biased region" description="Basic residues" evidence="1">
    <location>
        <begin position="94"/>
        <end position="104"/>
    </location>
</feature>
<feature type="compositionally biased region" description="Basic and acidic residues" evidence="1">
    <location>
        <begin position="28"/>
        <end position="37"/>
    </location>
</feature>
<dbReference type="OrthoDB" id="5873271at2759"/>
<name>A0A0C2GBK8_9BILA</name>
<dbReference type="EMBL" id="KN735963">
    <property type="protein sequence ID" value="KIH56289.1"/>
    <property type="molecule type" value="Genomic_DNA"/>
</dbReference>
<evidence type="ECO:0000259" key="2">
    <source>
        <dbReference type="PROSITE" id="PS50042"/>
    </source>
</evidence>
<dbReference type="InterPro" id="IPR000595">
    <property type="entry name" value="cNMP-bd_dom"/>
</dbReference>
<dbReference type="CDD" id="cd00038">
    <property type="entry name" value="CAP_ED"/>
    <property type="match status" value="1"/>
</dbReference>
<gene>
    <name evidence="3" type="ORF">ANCDUO_13531</name>
</gene>
<dbReference type="InterPro" id="IPR014710">
    <property type="entry name" value="RmlC-like_jellyroll"/>
</dbReference>
<reference evidence="3 4" key="1">
    <citation type="submission" date="2013-12" db="EMBL/GenBank/DDBJ databases">
        <title>Draft genome of the parsitic nematode Ancylostoma duodenale.</title>
        <authorList>
            <person name="Mitreva M."/>
        </authorList>
    </citation>
    <scope>NUCLEOTIDE SEQUENCE [LARGE SCALE GENOMIC DNA]</scope>
    <source>
        <strain evidence="3 4">Zhejiang</strain>
    </source>
</reference>
<evidence type="ECO:0000313" key="3">
    <source>
        <dbReference type="EMBL" id="KIH56289.1"/>
    </source>
</evidence>
<feature type="region of interest" description="Disordered" evidence="1">
    <location>
        <begin position="75"/>
        <end position="112"/>
    </location>
</feature>
<dbReference type="SUPFAM" id="SSF51206">
    <property type="entry name" value="cAMP-binding domain-like"/>
    <property type="match status" value="1"/>
</dbReference>
<dbReference type="Gene3D" id="2.60.120.10">
    <property type="entry name" value="Jelly Rolls"/>
    <property type="match status" value="1"/>
</dbReference>
<dbReference type="Proteomes" id="UP000054047">
    <property type="component" value="Unassembled WGS sequence"/>
</dbReference>
<sequence length="264" mass="29994">MYQSGGEVMPRWVARSRTFQIFGSGSIKEARNSTIHESDEDAPGAKKVAKPDVIELRRMRKRDWAKKIYKSLLKNDSPTMHSSDDSDSSGGKNARPRYLKRRHSSAGPLQMAKDLIRRSSRNYFRTTSEMRDKLPRPPQEFYEPSDLPEIPQNLQPELFYILHNLKMLELPAEWKLDPRDIDVRSFAKGEIVVRPGEPDDSIYVAVNGTLAVYIAHKEGKDYLVKKIPAGSSFFSMLSMLDVLMNTTSIFKTVSLRAAEPCTVA</sequence>
<feature type="non-terminal residue" evidence="3">
    <location>
        <position position="264"/>
    </location>
</feature>
<dbReference type="Pfam" id="PF00027">
    <property type="entry name" value="cNMP_binding"/>
    <property type="match status" value="1"/>
</dbReference>
<feature type="region of interest" description="Disordered" evidence="1">
    <location>
        <begin position="26"/>
        <end position="53"/>
    </location>
</feature>
<evidence type="ECO:0000256" key="1">
    <source>
        <dbReference type="SAM" id="MobiDB-lite"/>
    </source>
</evidence>
<dbReference type="PROSITE" id="PS50042">
    <property type="entry name" value="CNMP_BINDING_3"/>
    <property type="match status" value="1"/>
</dbReference>